<dbReference type="AlphaFoldDB" id="A0A3Q3LUH6"/>
<feature type="compositionally biased region" description="Polar residues" evidence="2">
    <location>
        <begin position="385"/>
        <end position="394"/>
    </location>
</feature>
<dbReference type="Proteomes" id="UP000261640">
    <property type="component" value="Unplaced"/>
</dbReference>
<dbReference type="InterPro" id="IPR011022">
    <property type="entry name" value="Arrestin_C-like"/>
</dbReference>
<dbReference type="InterPro" id="IPR014756">
    <property type="entry name" value="Ig_E-set"/>
</dbReference>
<dbReference type="Gene3D" id="2.60.40.640">
    <property type="match status" value="2"/>
</dbReference>
<evidence type="ECO:0000313" key="5">
    <source>
        <dbReference type="Proteomes" id="UP000261640"/>
    </source>
</evidence>
<dbReference type="Pfam" id="PF00339">
    <property type="entry name" value="Arrestin_N"/>
    <property type="match status" value="1"/>
</dbReference>
<dbReference type="InterPro" id="IPR014752">
    <property type="entry name" value="Arrestin-like_C"/>
</dbReference>
<dbReference type="PANTHER" id="PTHR11188">
    <property type="entry name" value="ARRESTIN DOMAIN CONTAINING PROTEIN"/>
    <property type="match status" value="1"/>
</dbReference>
<organism evidence="4 5">
    <name type="scientific">Mastacembelus armatus</name>
    <name type="common">zig-zag eel</name>
    <dbReference type="NCBI Taxonomy" id="205130"/>
    <lineage>
        <taxon>Eukaryota</taxon>
        <taxon>Metazoa</taxon>
        <taxon>Chordata</taxon>
        <taxon>Craniata</taxon>
        <taxon>Vertebrata</taxon>
        <taxon>Euteleostomi</taxon>
        <taxon>Actinopterygii</taxon>
        <taxon>Neopterygii</taxon>
        <taxon>Teleostei</taxon>
        <taxon>Neoteleostei</taxon>
        <taxon>Acanthomorphata</taxon>
        <taxon>Anabantaria</taxon>
        <taxon>Synbranchiformes</taxon>
        <taxon>Mastacembelidae</taxon>
        <taxon>Mastacembelus</taxon>
    </lineage>
</organism>
<reference evidence="4" key="2">
    <citation type="submission" date="2025-09" db="UniProtKB">
        <authorList>
            <consortium name="Ensembl"/>
        </authorList>
    </citation>
    <scope>IDENTIFICATION</scope>
</reference>
<evidence type="ECO:0000256" key="1">
    <source>
        <dbReference type="ARBA" id="ARBA00005298"/>
    </source>
</evidence>
<dbReference type="Pfam" id="PF02752">
    <property type="entry name" value="Arrestin_C"/>
    <property type="match status" value="1"/>
</dbReference>
<dbReference type="InParanoid" id="A0A3Q3LUH6"/>
<dbReference type="InterPro" id="IPR050357">
    <property type="entry name" value="Arrestin_domain-protein"/>
</dbReference>
<dbReference type="Ensembl" id="ENSMAMT00000017353.2">
    <property type="protein sequence ID" value="ENSMAMP00000016897.1"/>
    <property type="gene ID" value="ENSMAMG00000011437.2"/>
</dbReference>
<dbReference type="InterPro" id="IPR011021">
    <property type="entry name" value="Arrestin-like_N"/>
</dbReference>
<sequence length="394" mass="43395">KQRSDFGLTYEALNEEGTFSEGDTLTGTISFALTKEIKVKSLFVKVKGDANVHWTEGSGDDERSYSAHRRYFKVKEYLIAENAKGEPKGVSETDMPSSFTGLHGKIVYMLEAKMSRSWRWPSKVQKHINFVSKFHQQLHQVNVSGTLQEITQMETFFWKICSFINFMIVLIGDTLSVVAKICNSSSKKVRPKFSLQQKTVYRAEGSTNTSEKNLCKIVGDTIPSNSEETVSCQVKIPADSIYSLSNCEIISIEYYLKVYLDISFAIDPKVVFLLVIVPPSLATSQPLGPYPAGAVGGPSYSDFPPPFFPFEPPVPAGPGAYGYPAPDPTQYATSGYNNQWTQQGFSTADFLSSAQPQVGTAPPQFEQGEEPPSYMSLFPPAPDTLSGSGSSHKS</sequence>
<keyword evidence="5" id="KW-1185">Reference proteome</keyword>
<protein>
    <recommendedName>
        <fullName evidence="3">Arrestin C-terminal-like domain-containing protein</fullName>
    </recommendedName>
</protein>
<name>A0A3Q3LUH6_9TELE</name>
<dbReference type="GO" id="GO:0005886">
    <property type="term" value="C:plasma membrane"/>
    <property type="evidence" value="ECO:0007669"/>
    <property type="project" value="TreeGrafter"/>
</dbReference>
<proteinExistence type="inferred from homology"/>
<reference evidence="4" key="1">
    <citation type="submission" date="2025-08" db="UniProtKB">
        <authorList>
            <consortium name="Ensembl"/>
        </authorList>
    </citation>
    <scope>IDENTIFICATION</scope>
</reference>
<accession>A0A3Q3LUH6</accession>
<evidence type="ECO:0000256" key="2">
    <source>
        <dbReference type="SAM" id="MobiDB-lite"/>
    </source>
</evidence>
<dbReference type="SMART" id="SM01017">
    <property type="entry name" value="Arrestin_C"/>
    <property type="match status" value="1"/>
</dbReference>
<feature type="region of interest" description="Disordered" evidence="2">
    <location>
        <begin position="352"/>
        <end position="394"/>
    </location>
</feature>
<dbReference type="GO" id="GO:0015031">
    <property type="term" value="P:protein transport"/>
    <property type="evidence" value="ECO:0007669"/>
    <property type="project" value="TreeGrafter"/>
</dbReference>
<dbReference type="GO" id="GO:0007399">
    <property type="term" value="P:nervous system development"/>
    <property type="evidence" value="ECO:0007669"/>
    <property type="project" value="UniProtKB-ARBA"/>
</dbReference>
<evidence type="ECO:0000313" key="4">
    <source>
        <dbReference type="Ensembl" id="ENSMAMP00000016897.1"/>
    </source>
</evidence>
<dbReference type="PANTHER" id="PTHR11188:SF135">
    <property type="entry name" value="ARRESTIN DOMAIN CONTAINING 3-LIKE-RELATED"/>
    <property type="match status" value="1"/>
</dbReference>
<dbReference type="GeneTree" id="ENSGT00940000164012"/>
<comment type="similarity">
    <text evidence="1">Belongs to the arrestin family.</text>
</comment>
<evidence type="ECO:0000259" key="3">
    <source>
        <dbReference type="SMART" id="SM01017"/>
    </source>
</evidence>
<dbReference type="GO" id="GO:0005737">
    <property type="term" value="C:cytoplasm"/>
    <property type="evidence" value="ECO:0007669"/>
    <property type="project" value="TreeGrafter"/>
</dbReference>
<dbReference type="SUPFAM" id="SSF81296">
    <property type="entry name" value="E set domains"/>
    <property type="match status" value="2"/>
</dbReference>
<feature type="domain" description="Arrestin C-terminal-like" evidence="3">
    <location>
        <begin position="158"/>
        <end position="279"/>
    </location>
</feature>